<dbReference type="EMBL" id="CP013108">
    <property type="protein sequence ID" value="APG93180.1"/>
    <property type="molecule type" value="Genomic_DNA"/>
</dbReference>
<reference evidence="1 2" key="1">
    <citation type="submission" date="2015-10" db="EMBL/GenBank/DDBJ databases">
        <title>Genomic differences between typical nodule nitrogen-fixing rhizobial strains and those coming from bean seeds.</title>
        <authorList>
            <person name="Peralta H."/>
            <person name="Aguilar-Vera A."/>
            <person name="Diaz R."/>
            <person name="Mora Y."/>
            <person name="Martinez-Batallar G."/>
            <person name="Salazar E."/>
            <person name="Vargas-Lagunas C."/>
            <person name="Encarnacion S."/>
            <person name="Girard L."/>
            <person name="Mora J."/>
        </authorList>
    </citation>
    <scope>NUCLEOTIDE SEQUENCE [LARGE SCALE GENOMIC DNA]</scope>
    <source>
        <strain evidence="1 2">CFNEI 73</strain>
        <plasmid evidence="1 2">A</plasmid>
    </source>
</reference>
<evidence type="ECO:0000313" key="1">
    <source>
        <dbReference type="EMBL" id="APG93180.1"/>
    </source>
</evidence>
<geneLocation type="plasmid" evidence="1 2">
    <name>A</name>
</geneLocation>
<sequence length="48" mass="5353">MEVLSGPERRRRWSMAEKLAIIHETYEADATVNGSLCNSFLTSAARPS</sequence>
<accession>A0A1L3LSW5</accession>
<keyword evidence="2" id="KW-1185">Reference proteome</keyword>
<dbReference type="AlphaFoldDB" id="A0A1L3LSW5"/>
<gene>
    <name evidence="1" type="ORF">SAMCFNEI73_pA0205</name>
</gene>
<keyword evidence="1" id="KW-0614">Plasmid</keyword>
<dbReference type="Proteomes" id="UP000182306">
    <property type="component" value="Plasmid A"/>
</dbReference>
<protein>
    <submittedName>
        <fullName evidence="1">Transposase</fullName>
    </submittedName>
</protein>
<organism evidence="1 2">
    <name type="scientific">Sinorhizobium americanum</name>
    <dbReference type="NCBI Taxonomy" id="194963"/>
    <lineage>
        <taxon>Bacteria</taxon>
        <taxon>Pseudomonadati</taxon>
        <taxon>Pseudomonadota</taxon>
        <taxon>Alphaproteobacteria</taxon>
        <taxon>Hyphomicrobiales</taxon>
        <taxon>Rhizobiaceae</taxon>
        <taxon>Sinorhizobium/Ensifer group</taxon>
        <taxon>Sinorhizobium</taxon>
    </lineage>
</organism>
<proteinExistence type="predicted"/>
<name>A0A1L3LSW5_9HYPH</name>
<dbReference type="KEGG" id="same:SAMCFNEI73_pA0205"/>
<evidence type="ECO:0000313" key="2">
    <source>
        <dbReference type="Proteomes" id="UP000182306"/>
    </source>
</evidence>